<dbReference type="PROSITE" id="PS51722">
    <property type="entry name" value="G_TR_2"/>
    <property type="match status" value="1"/>
</dbReference>
<dbReference type="PANTHER" id="PTHR43381:SF5">
    <property type="entry name" value="TR-TYPE G DOMAIN-CONTAINING PROTEIN"/>
    <property type="match status" value="1"/>
</dbReference>
<evidence type="ECO:0000256" key="2">
    <source>
        <dbReference type="ARBA" id="ARBA00022540"/>
    </source>
</evidence>
<sequence>MDISSLNNTDVKNFNANNIINTTFYKEDSKYKKNNLQSGSDIEIRKSKTKSRKKNRVKDPDLFVEDPISNLLNNEDNNDLFSKSHKFSKKKKKLKSIEESNGLILDKSINSSGTQQNSIINNSVVINSPLTIHELSYKLNIPEAEIITNLFLRGISVTINQVVDISIAKEVAGSYNFNVLDKSLNSPKVSQVEEVKFTSASITTRPPIITVFGHVDHGKTTLLNTIVKSTIKEAGGITQAINSYEIEWLYESSLKKLVFLDTPGHEAFSRMRLRSAQVTDIAILVIAADDGLKPQTIEAIEHITNCKLPCIVVITKVDKKDVNILRIKEELAEHNIIDESWGGNYIIIEVSSVTGKNIDVLLSNICMVSGKQDLRASLDQLGKGIVLESHLDKKRGAIASIIIKNGRVKQGDIIVADNLYSKIRLILDNMGNKKKIALPSAVIEILGFPSVIPVGTDFSIVPTDKDAKILIQQKVNQKNDFDIKKILNTRITLNNYKNKFSIKQLNIILKTDTQGSIEAIINAFSSIVQDKVQINILTASSGIVSSNDLQLASSSKALIVCFNADAPADLFHIANNLHVIIENFNVIYDLIDYVKESMMNLIDPEYDKIEIGEAVVQIVFPLNKGSVAGCLVKSGKLQKHINIEVYRNNCLMYEGIIDSLKRSKDDVYQVDSGNECGIMCKSYNLWQEKDLIKAYNLNEKQKEL</sequence>
<dbReference type="NCBIfam" id="TIGR00487">
    <property type="entry name" value="IF-2"/>
    <property type="match status" value="1"/>
</dbReference>
<comment type="similarity">
    <text evidence="1">Belongs to the TRAFAC class translation factor GTPase superfamily. Classic translation factor GTPase family. IF-2 subfamily.</text>
</comment>
<dbReference type="Pfam" id="PF22042">
    <property type="entry name" value="EF-G_D2"/>
    <property type="match status" value="1"/>
</dbReference>
<keyword evidence="4" id="KW-0648">Protein biosynthesis</keyword>
<feature type="compositionally biased region" description="Basic residues" evidence="7">
    <location>
        <begin position="47"/>
        <end position="56"/>
    </location>
</feature>
<keyword evidence="9" id="KW-0150">Chloroplast</keyword>
<geneLocation type="chloroplast" evidence="9"/>
<feature type="region of interest" description="Disordered" evidence="7">
    <location>
        <begin position="39"/>
        <end position="58"/>
    </location>
</feature>
<keyword evidence="9" id="KW-0934">Plastid</keyword>
<dbReference type="Pfam" id="PF11987">
    <property type="entry name" value="IF-2"/>
    <property type="match status" value="1"/>
</dbReference>
<dbReference type="InterPro" id="IPR036925">
    <property type="entry name" value="TIF_IF2_dom3_sf"/>
</dbReference>
<dbReference type="FunFam" id="3.40.50.10050:FF:000001">
    <property type="entry name" value="Translation initiation factor IF-2"/>
    <property type="match status" value="1"/>
</dbReference>
<evidence type="ECO:0000256" key="5">
    <source>
        <dbReference type="ARBA" id="ARBA00023134"/>
    </source>
</evidence>
<dbReference type="EMBL" id="MT117916">
    <property type="protein sequence ID" value="QJH88289.1"/>
    <property type="molecule type" value="Genomic_DNA"/>
</dbReference>
<dbReference type="InterPro" id="IPR000178">
    <property type="entry name" value="TF_IF2_bacterial-like"/>
</dbReference>
<dbReference type="FunFam" id="2.40.30.10:FF:000008">
    <property type="entry name" value="Translation initiation factor IF-2"/>
    <property type="match status" value="1"/>
</dbReference>
<evidence type="ECO:0000259" key="8">
    <source>
        <dbReference type="PROSITE" id="PS51722"/>
    </source>
</evidence>
<dbReference type="GO" id="GO:0005829">
    <property type="term" value="C:cytosol"/>
    <property type="evidence" value="ECO:0007669"/>
    <property type="project" value="TreeGrafter"/>
</dbReference>
<dbReference type="CDD" id="cd01887">
    <property type="entry name" value="IF2_eIF5B"/>
    <property type="match status" value="1"/>
</dbReference>
<protein>
    <recommendedName>
        <fullName evidence="6">Translation initiation factor IF-2, chloroplastic</fullName>
    </recommendedName>
</protein>
<dbReference type="SUPFAM" id="SSF52540">
    <property type="entry name" value="P-loop containing nucleoside triphosphate hydrolases"/>
    <property type="match status" value="1"/>
</dbReference>
<name>A0A6M3WX85_PTELU</name>
<dbReference type="Pfam" id="PF00009">
    <property type="entry name" value="GTP_EFTU"/>
    <property type="match status" value="1"/>
</dbReference>
<dbReference type="CDD" id="cd03692">
    <property type="entry name" value="mtIF2_IVc"/>
    <property type="match status" value="1"/>
</dbReference>
<evidence type="ECO:0000256" key="1">
    <source>
        <dbReference type="ARBA" id="ARBA00007733"/>
    </source>
</evidence>
<dbReference type="AlphaFoldDB" id="A0A6M3WX85"/>
<dbReference type="FunFam" id="3.40.50.300:FF:000019">
    <property type="entry name" value="Translation initiation factor IF-2"/>
    <property type="match status" value="1"/>
</dbReference>
<evidence type="ECO:0000313" key="9">
    <source>
        <dbReference type="EMBL" id="QJH88289.1"/>
    </source>
</evidence>
<evidence type="ECO:0000256" key="3">
    <source>
        <dbReference type="ARBA" id="ARBA00022741"/>
    </source>
</evidence>
<proteinExistence type="inferred from homology"/>
<keyword evidence="3" id="KW-0547">Nucleotide-binding</keyword>
<dbReference type="Gene3D" id="2.40.30.10">
    <property type="entry name" value="Translation factors"/>
    <property type="match status" value="2"/>
</dbReference>
<dbReference type="InterPro" id="IPR023115">
    <property type="entry name" value="TIF_IF2_dom3"/>
</dbReference>
<dbReference type="NCBIfam" id="TIGR00231">
    <property type="entry name" value="small_GTP"/>
    <property type="match status" value="1"/>
</dbReference>
<feature type="domain" description="Tr-type G" evidence="8">
    <location>
        <begin position="204"/>
        <end position="373"/>
    </location>
</feature>
<dbReference type="GO" id="GO:0003743">
    <property type="term" value="F:translation initiation factor activity"/>
    <property type="evidence" value="ECO:0007669"/>
    <property type="project" value="UniProtKB-KW"/>
</dbReference>
<dbReference type="GO" id="GO:0005525">
    <property type="term" value="F:GTP binding"/>
    <property type="evidence" value="ECO:0007669"/>
    <property type="project" value="UniProtKB-KW"/>
</dbReference>
<dbReference type="InterPro" id="IPR027417">
    <property type="entry name" value="P-loop_NTPase"/>
</dbReference>
<evidence type="ECO:0000256" key="4">
    <source>
        <dbReference type="ARBA" id="ARBA00022917"/>
    </source>
</evidence>
<dbReference type="SUPFAM" id="SSF52156">
    <property type="entry name" value="Initiation factor IF2/eIF5b, domain 3"/>
    <property type="match status" value="1"/>
</dbReference>
<dbReference type="Gene3D" id="3.40.50.300">
    <property type="entry name" value="P-loop containing nucleotide triphosphate hydrolases"/>
    <property type="match status" value="1"/>
</dbReference>
<dbReference type="PANTHER" id="PTHR43381">
    <property type="entry name" value="TRANSLATION INITIATION FACTOR IF-2-RELATED"/>
    <property type="match status" value="1"/>
</dbReference>
<dbReference type="InterPro" id="IPR006847">
    <property type="entry name" value="IF2_N"/>
</dbReference>
<dbReference type="PROSITE" id="PS01176">
    <property type="entry name" value="IF2"/>
    <property type="match status" value="1"/>
</dbReference>
<dbReference type="InterPro" id="IPR015760">
    <property type="entry name" value="TIF_IF2"/>
</dbReference>
<dbReference type="InterPro" id="IPR009000">
    <property type="entry name" value="Transl_B-barrel_sf"/>
</dbReference>
<evidence type="ECO:0000256" key="7">
    <source>
        <dbReference type="SAM" id="MobiDB-lite"/>
    </source>
</evidence>
<dbReference type="SUPFAM" id="SSF50447">
    <property type="entry name" value="Translation proteins"/>
    <property type="match status" value="2"/>
</dbReference>
<gene>
    <name evidence="9" type="primary">infB</name>
</gene>
<evidence type="ECO:0000256" key="6">
    <source>
        <dbReference type="ARBA" id="ARBA00044105"/>
    </source>
</evidence>
<dbReference type="InterPro" id="IPR005225">
    <property type="entry name" value="Small_GTP-bd"/>
</dbReference>
<dbReference type="GO" id="GO:0003924">
    <property type="term" value="F:GTPase activity"/>
    <property type="evidence" value="ECO:0007669"/>
    <property type="project" value="InterPro"/>
</dbReference>
<dbReference type="InterPro" id="IPR053905">
    <property type="entry name" value="EF-G-like_DII"/>
</dbReference>
<dbReference type="InterPro" id="IPR000795">
    <property type="entry name" value="T_Tr_GTP-bd_dom"/>
</dbReference>
<accession>A0A6M3WX85</accession>
<reference evidence="9" key="1">
    <citation type="journal article" date="2020" name="J. Phycol.">
        <title>The Organelle Genomes in the Photosynthetic Red Algal Parasite Pterocladiophila hemisphaerica (Florideophyceae, Rhodophyta) Have Elevated Substitution Rates and Extreme Gene Loss in the Plastid Genome.</title>
        <authorList>
            <person name="Preuss M."/>
            <person name="Verbruggen H."/>
            <person name="Zuccarello G.C."/>
        </authorList>
    </citation>
    <scope>NUCLEOTIDE SEQUENCE</scope>
</reference>
<keyword evidence="5" id="KW-0342">GTP-binding</keyword>
<dbReference type="Pfam" id="PF04760">
    <property type="entry name" value="IF2_N"/>
    <property type="match status" value="1"/>
</dbReference>
<keyword evidence="2" id="KW-0396">Initiation factor</keyword>
<organism evidence="9">
    <name type="scientific">Pterocladia lucida</name>
    <name type="common">Red seaweed</name>
    <name type="synonym">Fucus lucidus</name>
    <dbReference type="NCBI Taxonomy" id="31408"/>
    <lineage>
        <taxon>Eukaryota</taxon>
        <taxon>Rhodophyta</taxon>
        <taxon>Florideophyceae</taxon>
        <taxon>Rhodymeniophycidae</taxon>
        <taxon>Gelidiales</taxon>
        <taxon>Pterocladiaceae</taxon>
        <taxon>Pterocladia</taxon>
    </lineage>
</organism>
<dbReference type="Gene3D" id="3.40.50.10050">
    <property type="entry name" value="Translation initiation factor IF- 2, domain 3"/>
    <property type="match status" value="1"/>
</dbReference>